<reference evidence="10 11" key="1">
    <citation type="submission" date="2015-04" db="EMBL/GenBank/DDBJ databases">
        <authorList>
            <person name="Syromyatnikov M.Y."/>
            <person name="Popov V.N."/>
        </authorList>
    </citation>
    <scope>NUCLEOTIDE SEQUENCE [LARGE SCALE GENOMIC DNA]</scope>
</reference>
<keyword evidence="3" id="KW-0809">Transit peptide</keyword>
<dbReference type="InterPro" id="IPR014721">
    <property type="entry name" value="Ribsml_uS5_D2-typ_fold_subgr"/>
</dbReference>
<evidence type="ECO:0000256" key="7">
    <source>
        <dbReference type="ARBA" id="ARBA00039318"/>
    </source>
</evidence>
<comment type="similarity">
    <text evidence="2">Belongs to the universal ribosomal protein uS9 family.</text>
</comment>
<protein>
    <recommendedName>
        <fullName evidence="7">Small ribosomal subunit protein uS9m</fullName>
    </recommendedName>
    <alternativeName>
        <fullName evidence="8">28S ribosomal protein S9, mitochondrial</fullName>
    </alternativeName>
</protein>
<dbReference type="GO" id="GO:0005743">
    <property type="term" value="C:mitochondrial inner membrane"/>
    <property type="evidence" value="ECO:0007669"/>
    <property type="project" value="UniProtKB-ARBA"/>
</dbReference>
<feature type="region of interest" description="Disordered" evidence="9">
    <location>
        <begin position="366"/>
        <end position="385"/>
    </location>
</feature>
<dbReference type="SUPFAM" id="SSF54211">
    <property type="entry name" value="Ribosomal protein S5 domain 2-like"/>
    <property type="match status" value="1"/>
</dbReference>
<evidence type="ECO:0000256" key="6">
    <source>
        <dbReference type="ARBA" id="ARBA00023274"/>
    </source>
</evidence>
<dbReference type="FunFam" id="3.30.230.10:FF:000035">
    <property type="entry name" value="28S ribosomal protein S9, mitochondrial"/>
    <property type="match status" value="1"/>
</dbReference>
<dbReference type="PANTHER" id="PTHR21569:SF1">
    <property type="entry name" value="SMALL RIBOSOMAL SUBUNIT PROTEIN US9M"/>
    <property type="match status" value="1"/>
</dbReference>
<evidence type="ECO:0000256" key="8">
    <source>
        <dbReference type="ARBA" id="ARBA00076042"/>
    </source>
</evidence>
<name>A0A1J1IE52_9DIPT</name>
<evidence type="ECO:0000256" key="3">
    <source>
        <dbReference type="ARBA" id="ARBA00022946"/>
    </source>
</evidence>
<dbReference type="PANTHER" id="PTHR21569">
    <property type="entry name" value="RIBOSOMAL PROTEIN S9"/>
    <property type="match status" value="1"/>
</dbReference>
<feature type="compositionally biased region" description="Basic and acidic residues" evidence="9">
    <location>
        <begin position="366"/>
        <end position="377"/>
    </location>
</feature>
<dbReference type="InterPro" id="IPR000754">
    <property type="entry name" value="Ribosomal_uS9"/>
</dbReference>
<keyword evidence="4" id="KW-0689">Ribosomal protein</keyword>
<dbReference type="EMBL" id="CVRI01000047">
    <property type="protein sequence ID" value="CRK98533.1"/>
    <property type="molecule type" value="Genomic_DNA"/>
</dbReference>
<keyword evidence="11" id="KW-1185">Reference proteome</keyword>
<evidence type="ECO:0000313" key="10">
    <source>
        <dbReference type="EMBL" id="CRK98533.1"/>
    </source>
</evidence>
<evidence type="ECO:0000256" key="1">
    <source>
        <dbReference type="ARBA" id="ARBA00004173"/>
    </source>
</evidence>
<dbReference type="GO" id="GO:0006412">
    <property type="term" value="P:translation"/>
    <property type="evidence" value="ECO:0007669"/>
    <property type="project" value="InterPro"/>
</dbReference>
<dbReference type="GO" id="GO:0003723">
    <property type="term" value="F:RNA binding"/>
    <property type="evidence" value="ECO:0007669"/>
    <property type="project" value="TreeGrafter"/>
</dbReference>
<evidence type="ECO:0000256" key="4">
    <source>
        <dbReference type="ARBA" id="ARBA00022980"/>
    </source>
</evidence>
<dbReference type="Proteomes" id="UP000183832">
    <property type="component" value="Unassembled WGS sequence"/>
</dbReference>
<dbReference type="GO" id="GO:0003735">
    <property type="term" value="F:structural constituent of ribosome"/>
    <property type="evidence" value="ECO:0007669"/>
    <property type="project" value="InterPro"/>
</dbReference>
<dbReference type="GO" id="GO:0005763">
    <property type="term" value="C:mitochondrial small ribosomal subunit"/>
    <property type="evidence" value="ECO:0007669"/>
    <property type="project" value="TreeGrafter"/>
</dbReference>
<evidence type="ECO:0000256" key="5">
    <source>
        <dbReference type="ARBA" id="ARBA00023128"/>
    </source>
</evidence>
<dbReference type="OrthoDB" id="7464126at2759"/>
<proteinExistence type="inferred from homology"/>
<evidence type="ECO:0000313" key="11">
    <source>
        <dbReference type="Proteomes" id="UP000183832"/>
    </source>
</evidence>
<organism evidence="10 11">
    <name type="scientific">Clunio marinus</name>
    <dbReference type="NCBI Taxonomy" id="568069"/>
    <lineage>
        <taxon>Eukaryota</taxon>
        <taxon>Metazoa</taxon>
        <taxon>Ecdysozoa</taxon>
        <taxon>Arthropoda</taxon>
        <taxon>Hexapoda</taxon>
        <taxon>Insecta</taxon>
        <taxon>Pterygota</taxon>
        <taxon>Neoptera</taxon>
        <taxon>Endopterygota</taxon>
        <taxon>Diptera</taxon>
        <taxon>Nematocera</taxon>
        <taxon>Chironomoidea</taxon>
        <taxon>Chironomidae</taxon>
        <taxon>Clunio</taxon>
    </lineage>
</organism>
<dbReference type="AlphaFoldDB" id="A0A1J1IE52"/>
<sequence length="385" mass="44712">MLNSLKLYTNNWKIARFLVIQANYGSATSSESVDPSTFLKKEKTSKAMKAYLERSREHDLFMKQQQHEFEIGKRHLANMMGEPPENFDSQEKIDEAIRYLFPSALYEKRARPMMKPPEEIFPQRKAAEFDEAGRPFHSLFYTGKPNFFQLLHNIVACTNDCNNFEDRMIRQQKAADPSLQLDLSSTQWLTQEQLELKLMETIKPIEYDNFVNAMVRLGNHPYSYRHKDFMDIYRRPITNQSITLNVPKPKVDESGRSYITVYGCCRKSARGHVTIRAPGTGKISINGEPITFFEYDQAREQILYPLIFSDMLGKVDVEAHVKFGGESGKAGAIRYGISMGLRSFVDSETVDRMRLAGLLQKDYRRRERKKPGQEGARRKFTWKKR</sequence>
<evidence type="ECO:0000256" key="9">
    <source>
        <dbReference type="SAM" id="MobiDB-lite"/>
    </source>
</evidence>
<evidence type="ECO:0000256" key="2">
    <source>
        <dbReference type="ARBA" id="ARBA00005251"/>
    </source>
</evidence>
<dbReference type="InterPro" id="IPR020568">
    <property type="entry name" value="Ribosomal_Su5_D2-typ_SF"/>
</dbReference>
<dbReference type="Pfam" id="PF00380">
    <property type="entry name" value="Ribosomal_S9"/>
    <property type="match status" value="1"/>
</dbReference>
<comment type="subcellular location">
    <subcellularLocation>
        <location evidence="1">Mitochondrion</location>
    </subcellularLocation>
</comment>
<accession>A0A1J1IE52</accession>
<dbReference type="Gene3D" id="3.30.230.10">
    <property type="match status" value="1"/>
</dbReference>
<keyword evidence="5" id="KW-0496">Mitochondrion</keyword>
<gene>
    <name evidence="10" type="ORF">CLUMA_CG011885</name>
</gene>
<keyword evidence="6" id="KW-0687">Ribonucleoprotein</keyword>